<organism evidence="2 3">
    <name type="scientific">Parathielavia appendiculata</name>
    <dbReference type="NCBI Taxonomy" id="2587402"/>
    <lineage>
        <taxon>Eukaryota</taxon>
        <taxon>Fungi</taxon>
        <taxon>Dikarya</taxon>
        <taxon>Ascomycota</taxon>
        <taxon>Pezizomycotina</taxon>
        <taxon>Sordariomycetes</taxon>
        <taxon>Sordariomycetidae</taxon>
        <taxon>Sordariales</taxon>
        <taxon>Chaetomiaceae</taxon>
        <taxon>Parathielavia</taxon>
    </lineage>
</organism>
<name>A0AAN6U3D6_9PEZI</name>
<dbReference type="GeneID" id="87825445"/>
<evidence type="ECO:0000259" key="1">
    <source>
        <dbReference type="Pfam" id="PF14856"/>
    </source>
</evidence>
<accession>A0AAN6U3D6</accession>
<feature type="non-terminal residue" evidence="2">
    <location>
        <position position="1"/>
    </location>
</feature>
<dbReference type="Proteomes" id="UP001302602">
    <property type="component" value="Unassembled WGS sequence"/>
</dbReference>
<dbReference type="RefSeq" id="XP_062649488.1">
    <property type="nucleotide sequence ID" value="XM_062788675.1"/>
</dbReference>
<dbReference type="Pfam" id="PF14856">
    <property type="entry name" value="Hce2"/>
    <property type="match status" value="1"/>
</dbReference>
<evidence type="ECO:0000313" key="3">
    <source>
        <dbReference type="Proteomes" id="UP001302602"/>
    </source>
</evidence>
<feature type="domain" description="Ecp2 effector protein-like" evidence="1">
    <location>
        <begin position="273"/>
        <end position="370"/>
    </location>
</feature>
<dbReference type="AlphaFoldDB" id="A0AAN6U3D6"/>
<dbReference type="EMBL" id="MU853225">
    <property type="protein sequence ID" value="KAK4125717.1"/>
    <property type="molecule type" value="Genomic_DNA"/>
</dbReference>
<reference evidence="2" key="1">
    <citation type="journal article" date="2023" name="Mol. Phylogenet. Evol.">
        <title>Genome-scale phylogeny and comparative genomics of the fungal order Sordariales.</title>
        <authorList>
            <person name="Hensen N."/>
            <person name="Bonometti L."/>
            <person name="Westerberg I."/>
            <person name="Brannstrom I.O."/>
            <person name="Guillou S."/>
            <person name="Cros-Aarteil S."/>
            <person name="Calhoun S."/>
            <person name="Haridas S."/>
            <person name="Kuo A."/>
            <person name="Mondo S."/>
            <person name="Pangilinan J."/>
            <person name="Riley R."/>
            <person name="LaButti K."/>
            <person name="Andreopoulos B."/>
            <person name="Lipzen A."/>
            <person name="Chen C."/>
            <person name="Yan M."/>
            <person name="Daum C."/>
            <person name="Ng V."/>
            <person name="Clum A."/>
            <person name="Steindorff A."/>
            <person name="Ohm R.A."/>
            <person name="Martin F."/>
            <person name="Silar P."/>
            <person name="Natvig D.O."/>
            <person name="Lalanne C."/>
            <person name="Gautier V."/>
            <person name="Ament-Velasquez S.L."/>
            <person name="Kruys A."/>
            <person name="Hutchinson M.I."/>
            <person name="Powell A.J."/>
            <person name="Barry K."/>
            <person name="Miller A.N."/>
            <person name="Grigoriev I.V."/>
            <person name="Debuchy R."/>
            <person name="Gladieux P."/>
            <person name="Hiltunen Thoren M."/>
            <person name="Johannesson H."/>
        </authorList>
    </citation>
    <scope>NUCLEOTIDE SEQUENCE</scope>
    <source>
        <strain evidence="2">CBS 731.68</strain>
    </source>
</reference>
<keyword evidence="3" id="KW-1185">Reference proteome</keyword>
<proteinExistence type="predicted"/>
<gene>
    <name evidence="2" type="ORF">N657DRAFT_569661</name>
</gene>
<comment type="caution">
    <text evidence="2">The sequence shown here is derived from an EMBL/GenBank/DDBJ whole genome shotgun (WGS) entry which is preliminary data.</text>
</comment>
<sequence>KDLLPDGSDTPWRDEDQDKFSNYMSKVVDSWRGVTERAVGRLFYGKKLDGQTNHKLTDAELNTLYNLISDGKLVNGMWPQGVERPQQINATEELTANIKKTFFGFAIPALWRVSRSYAFVLDSGFGCDADKPLDKYLLDATMEATGACVDGRRYYLVHPAGQAFTCLETCWDNMFSAPPGIERLADFGDITKEDLIRGSVRTWMANGKRNGGGFPDTSDQGTAHALMSVDITTPGFVRLPVCSPEVAFRGWEKGGHAPTANYPCDAPLGRNSCGDSSFEDQTSAASPSVDDCLGIIRNIEGDPDTSWNVIIGHGHSTIASAGGCAFGVEPTWTGDNLYFSVGGQDVIDLINDAVGRFGGSGKVGAKGYMDRQGTSLHKPWHGVLWGIYSV</sequence>
<dbReference type="InterPro" id="IPR029226">
    <property type="entry name" value="Ecp2-like"/>
</dbReference>
<evidence type="ECO:0000313" key="2">
    <source>
        <dbReference type="EMBL" id="KAK4125717.1"/>
    </source>
</evidence>
<protein>
    <recommendedName>
        <fullName evidence="1">Ecp2 effector protein-like domain-containing protein</fullName>
    </recommendedName>
</protein>
<reference evidence="2" key="2">
    <citation type="submission" date="2023-05" db="EMBL/GenBank/DDBJ databases">
        <authorList>
            <consortium name="Lawrence Berkeley National Laboratory"/>
            <person name="Steindorff A."/>
            <person name="Hensen N."/>
            <person name="Bonometti L."/>
            <person name="Westerberg I."/>
            <person name="Brannstrom I.O."/>
            <person name="Guillou S."/>
            <person name="Cros-Aarteil S."/>
            <person name="Calhoun S."/>
            <person name="Haridas S."/>
            <person name="Kuo A."/>
            <person name="Mondo S."/>
            <person name="Pangilinan J."/>
            <person name="Riley R."/>
            <person name="Labutti K."/>
            <person name="Andreopoulos B."/>
            <person name="Lipzen A."/>
            <person name="Chen C."/>
            <person name="Yanf M."/>
            <person name="Daum C."/>
            <person name="Ng V."/>
            <person name="Clum A."/>
            <person name="Ohm R."/>
            <person name="Martin F."/>
            <person name="Silar P."/>
            <person name="Natvig D."/>
            <person name="Lalanne C."/>
            <person name="Gautier V."/>
            <person name="Ament-Velasquez S.L."/>
            <person name="Kruys A."/>
            <person name="Hutchinson M.I."/>
            <person name="Powell A.J."/>
            <person name="Barry K."/>
            <person name="Miller A.N."/>
            <person name="Grigoriev I.V."/>
            <person name="Debuchy R."/>
            <person name="Gladieux P."/>
            <person name="Thoren M.H."/>
            <person name="Johannesson H."/>
        </authorList>
    </citation>
    <scope>NUCLEOTIDE SEQUENCE</scope>
    <source>
        <strain evidence="2">CBS 731.68</strain>
    </source>
</reference>